<dbReference type="HOGENOM" id="CLU_036838_7_0_1"/>
<dbReference type="GO" id="GO:0005829">
    <property type="term" value="C:cytosol"/>
    <property type="evidence" value="ECO:0007669"/>
    <property type="project" value="TreeGrafter"/>
</dbReference>
<dbReference type="PANTHER" id="PTHR12304">
    <property type="entry name" value="INOSINE-URIDINE PREFERRING NUCLEOSIDE HYDROLASE"/>
    <property type="match status" value="1"/>
</dbReference>
<dbReference type="Gene3D" id="3.90.245.10">
    <property type="entry name" value="Ribonucleoside hydrolase-like"/>
    <property type="match status" value="1"/>
</dbReference>
<comment type="similarity">
    <text evidence="1">Belongs to the IUNH family.</text>
</comment>
<dbReference type="PANTHER" id="PTHR12304:SF25">
    <property type="entry name" value="INOSINE_URIDINE-PREFERRING NUCLEOSIDE HYDROLASE DOMAIN-CONTAINING PROTEIN"/>
    <property type="match status" value="1"/>
</dbReference>
<organism evidence="6 7">
    <name type="scientific">Fomitopsis schrenkii</name>
    <name type="common">Brown rot fungus</name>
    <dbReference type="NCBI Taxonomy" id="2126942"/>
    <lineage>
        <taxon>Eukaryota</taxon>
        <taxon>Fungi</taxon>
        <taxon>Dikarya</taxon>
        <taxon>Basidiomycota</taxon>
        <taxon>Agaricomycotina</taxon>
        <taxon>Agaricomycetes</taxon>
        <taxon>Polyporales</taxon>
        <taxon>Fomitopsis</taxon>
    </lineage>
</organism>
<dbReference type="eggNOG" id="KOG2938">
    <property type="taxonomic scope" value="Eukaryota"/>
</dbReference>
<dbReference type="AlphaFoldDB" id="S8G2C0"/>
<sequence>MRFAFYALSALSLGSVALAGRREASPRHRRARRGNQVLTTRQVIEDFPPQDVPWELETRYTVMDNDWSGTSFIPYLLALNANMTVLGLTGDTADSWALQCTLHALAILEHGNLSCIPAALGQPYPLMMTEQRFDVWTSLWGTLDWEGVFAPENLTYEAEGNDPTGGNPYRISRSAFIEGKHSVRFITISLQITGTRELGYPNTTYIAQSAPEFMIEQVFKYPGKVSIYAAGSPTNVAAAIRTNDTFASTAKELVIMGGYVDLNLMQVQGDLGENLGSDINFIVDPEAAHIALTANWPSITIAGNIANTQYLTQDIITQITTQSPNLYSDLLKVYYTGFPLWDETAAMIMAYPDVVTSSEEVYMDVSTAYDSPFYGGTYLWGSDFAPSHTRKVNYVTGLNTTIFWNKLIETLSNPKQCVDGVPQVV</sequence>
<evidence type="ECO:0000313" key="6">
    <source>
        <dbReference type="EMBL" id="EPT04460.1"/>
    </source>
</evidence>
<dbReference type="InParanoid" id="S8G2C0"/>
<reference evidence="6 7" key="1">
    <citation type="journal article" date="2012" name="Science">
        <title>The Paleozoic origin of enzymatic lignin decomposition reconstructed from 31 fungal genomes.</title>
        <authorList>
            <person name="Floudas D."/>
            <person name="Binder M."/>
            <person name="Riley R."/>
            <person name="Barry K."/>
            <person name="Blanchette R.A."/>
            <person name="Henrissat B."/>
            <person name="Martinez A.T."/>
            <person name="Otillar R."/>
            <person name="Spatafora J.W."/>
            <person name="Yadav J.S."/>
            <person name="Aerts A."/>
            <person name="Benoit I."/>
            <person name="Boyd A."/>
            <person name="Carlson A."/>
            <person name="Copeland A."/>
            <person name="Coutinho P.M."/>
            <person name="de Vries R.P."/>
            <person name="Ferreira P."/>
            <person name="Findley K."/>
            <person name="Foster B."/>
            <person name="Gaskell J."/>
            <person name="Glotzer D."/>
            <person name="Gorecki P."/>
            <person name="Heitman J."/>
            <person name="Hesse C."/>
            <person name="Hori C."/>
            <person name="Igarashi K."/>
            <person name="Jurgens J.A."/>
            <person name="Kallen N."/>
            <person name="Kersten P."/>
            <person name="Kohler A."/>
            <person name="Kuees U."/>
            <person name="Kumar T.K.A."/>
            <person name="Kuo A."/>
            <person name="LaButti K."/>
            <person name="Larrondo L.F."/>
            <person name="Lindquist E."/>
            <person name="Ling A."/>
            <person name="Lombard V."/>
            <person name="Lucas S."/>
            <person name="Lundell T."/>
            <person name="Martin R."/>
            <person name="McLaughlin D.J."/>
            <person name="Morgenstern I."/>
            <person name="Morin E."/>
            <person name="Murat C."/>
            <person name="Nagy L.G."/>
            <person name="Nolan M."/>
            <person name="Ohm R.A."/>
            <person name="Patyshakuliyeva A."/>
            <person name="Rokas A."/>
            <person name="Ruiz-Duenas F.J."/>
            <person name="Sabat G."/>
            <person name="Salamov A."/>
            <person name="Samejima M."/>
            <person name="Schmutz J."/>
            <person name="Slot J.C."/>
            <person name="St John F."/>
            <person name="Stenlid J."/>
            <person name="Sun H."/>
            <person name="Sun S."/>
            <person name="Syed K."/>
            <person name="Tsang A."/>
            <person name="Wiebenga A."/>
            <person name="Young D."/>
            <person name="Pisabarro A."/>
            <person name="Eastwood D.C."/>
            <person name="Martin F."/>
            <person name="Cullen D."/>
            <person name="Grigoriev I.V."/>
            <person name="Hibbett D.S."/>
        </authorList>
    </citation>
    <scope>NUCLEOTIDE SEQUENCE</scope>
    <source>
        <strain evidence="7">FP-58527</strain>
    </source>
</reference>
<evidence type="ECO:0000259" key="5">
    <source>
        <dbReference type="Pfam" id="PF01156"/>
    </source>
</evidence>
<feature type="chain" id="PRO_5004551994" description="Inosine/uridine-preferring nucleoside hydrolase domain-containing protein" evidence="4">
    <location>
        <begin position="20"/>
        <end position="425"/>
    </location>
</feature>
<dbReference type="GO" id="GO:0008477">
    <property type="term" value="F:purine nucleosidase activity"/>
    <property type="evidence" value="ECO:0007669"/>
    <property type="project" value="TreeGrafter"/>
</dbReference>
<dbReference type="InterPro" id="IPR036452">
    <property type="entry name" value="Ribo_hydro-like"/>
</dbReference>
<name>S8G2C0_FOMSC</name>
<dbReference type="GO" id="GO:0006152">
    <property type="term" value="P:purine nucleoside catabolic process"/>
    <property type="evidence" value="ECO:0007669"/>
    <property type="project" value="TreeGrafter"/>
</dbReference>
<dbReference type="FunCoup" id="S8G2C0">
    <property type="interactions" value="303"/>
</dbReference>
<dbReference type="STRING" id="743788.S8G2C0"/>
<evidence type="ECO:0000256" key="2">
    <source>
        <dbReference type="ARBA" id="ARBA00022801"/>
    </source>
</evidence>
<dbReference type="EMBL" id="KE504126">
    <property type="protein sequence ID" value="EPT04460.1"/>
    <property type="molecule type" value="Genomic_DNA"/>
</dbReference>
<feature type="signal peptide" evidence="4">
    <location>
        <begin position="1"/>
        <end position="19"/>
    </location>
</feature>
<evidence type="ECO:0000256" key="1">
    <source>
        <dbReference type="ARBA" id="ARBA00009176"/>
    </source>
</evidence>
<evidence type="ECO:0000313" key="7">
    <source>
        <dbReference type="Proteomes" id="UP000015241"/>
    </source>
</evidence>
<dbReference type="InterPro" id="IPR023186">
    <property type="entry name" value="IUNH"/>
</dbReference>
<evidence type="ECO:0000256" key="3">
    <source>
        <dbReference type="ARBA" id="ARBA00023295"/>
    </source>
</evidence>
<evidence type="ECO:0000256" key="4">
    <source>
        <dbReference type="SAM" id="SignalP"/>
    </source>
</evidence>
<dbReference type="OrthoDB" id="432381at2759"/>
<gene>
    <name evidence="6" type="ORF">FOMPIDRAFT_82246</name>
</gene>
<keyword evidence="7" id="KW-1185">Reference proteome</keyword>
<keyword evidence="2" id="KW-0378">Hydrolase</keyword>
<keyword evidence="4" id="KW-0732">Signal</keyword>
<accession>S8G2C0</accession>
<dbReference type="SUPFAM" id="SSF53590">
    <property type="entry name" value="Nucleoside hydrolase"/>
    <property type="match status" value="1"/>
</dbReference>
<protein>
    <recommendedName>
        <fullName evidence="5">Inosine/uridine-preferring nucleoside hydrolase domain-containing protein</fullName>
    </recommendedName>
</protein>
<dbReference type="Proteomes" id="UP000015241">
    <property type="component" value="Unassembled WGS sequence"/>
</dbReference>
<dbReference type="InterPro" id="IPR001910">
    <property type="entry name" value="Inosine/uridine_hydrolase_dom"/>
</dbReference>
<proteinExistence type="inferred from homology"/>
<feature type="domain" description="Inosine/uridine-preferring nucleoside hydrolase" evidence="5">
    <location>
        <begin position="62"/>
        <end position="405"/>
    </location>
</feature>
<keyword evidence="3" id="KW-0326">Glycosidase</keyword>
<dbReference type="Pfam" id="PF01156">
    <property type="entry name" value="IU_nuc_hydro"/>
    <property type="match status" value="1"/>
</dbReference>